<dbReference type="CDD" id="cd07814">
    <property type="entry name" value="SRPBCC_CalC_Aha1-like"/>
    <property type="match status" value="1"/>
</dbReference>
<comment type="caution">
    <text evidence="3">The sequence shown here is derived from an EMBL/GenBank/DDBJ whole genome shotgun (WGS) entry which is preliminary data.</text>
</comment>
<sequence length="258" mass="28685">MSQDTTRSLEKQVKIKASPDAVWRAITEADQIVRWFALDARVKPGVGGYVWLSWPGMAGEERIEIWEQGKHFQTRNPARPQVATDWYVEGQGGETTLRLVHSGFGEGADWDAEYDSLDRGWAVFFQNLKHMLERHPGVPGQQVMVPVPVGDVSLDQAWARLLGPSVFGLERTGERSFRARAVTGEALEGEVDLWAPPRALGITVKNWNDARITVDISGCDGEVRAWVSLLTYGLDAAQVEALRARWTPALEGMFRSAA</sequence>
<dbReference type="EMBL" id="JABBJJ010000297">
    <property type="protein sequence ID" value="NMO21120.1"/>
    <property type="molecule type" value="Genomic_DNA"/>
</dbReference>
<dbReference type="Proteomes" id="UP000518300">
    <property type="component" value="Unassembled WGS sequence"/>
</dbReference>
<dbReference type="SUPFAM" id="SSF55961">
    <property type="entry name" value="Bet v1-like"/>
    <property type="match status" value="1"/>
</dbReference>
<name>A0A848LU19_9BACT</name>
<keyword evidence="4" id="KW-1185">Reference proteome</keyword>
<reference evidence="3 4" key="1">
    <citation type="submission" date="2020-04" db="EMBL/GenBank/DDBJ databases">
        <title>Draft genome of Pyxidicoccus fallax type strain.</title>
        <authorList>
            <person name="Whitworth D.E."/>
        </authorList>
    </citation>
    <scope>NUCLEOTIDE SEQUENCE [LARGE SCALE GENOMIC DNA]</scope>
    <source>
        <strain evidence="3 4">DSM 14698</strain>
    </source>
</reference>
<dbReference type="InterPro" id="IPR013538">
    <property type="entry name" value="ASHA1/2-like_C"/>
</dbReference>
<dbReference type="RefSeq" id="WP_169350319.1">
    <property type="nucleotide sequence ID" value="NZ_JABBJJ010000297.1"/>
</dbReference>
<feature type="domain" description="Activator of Hsp90 ATPase homologue 1/2-like C-terminal" evidence="2">
    <location>
        <begin position="16"/>
        <end position="133"/>
    </location>
</feature>
<dbReference type="Pfam" id="PF08327">
    <property type="entry name" value="AHSA1"/>
    <property type="match status" value="1"/>
</dbReference>
<dbReference type="Gene3D" id="3.30.530.20">
    <property type="match status" value="1"/>
</dbReference>
<organism evidence="3 4">
    <name type="scientific">Pyxidicoccus fallax</name>
    <dbReference type="NCBI Taxonomy" id="394095"/>
    <lineage>
        <taxon>Bacteria</taxon>
        <taxon>Pseudomonadati</taxon>
        <taxon>Myxococcota</taxon>
        <taxon>Myxococcia</taxon>
        <taxon>Myxococcales</taxon>
        <taxon>Cystobacterineae</taxon>
        <taxon>Myxococcaceae</taxon>
        <taxon>Pyxidicoccus</taxon>
    </lineage>
</organism>
<evidence type="ECO:0000256" key="1">
    <source>
        <dbReference type="ARBA" id="ARBA00006817"/>
    </source>
</evidence>
<protein>
    <submittedName>
        <fullName evidence="3">SRPBCC domain-containing protein</fullName>
    </submittedName>
</protein>
<evidence type="ECO:0000313" key="4">
    <source>
        <dbReference type="Proteomes" id="UP000518300"/>
    </source>
</evidence>
<evidence type="ECO:0000313" key="3">
    <source>
        <dbReference type="EMBL" id="NMO21120.1"/>
    </source>
</evidence>
<dbReference type="AlphaFoldDB" id="A0A848LU19"/>
<dbReference type="InterPro" id="IPR023393">
    <property type="entry name" value="START-like_dom_sf"/>
</dbReference>
<evidence type="ECO:0000259" key="2">
    <source>
        <dbReference type="Pfam" id="PF08327"/>
    </source>
</evidence>
<gene>
    <name evidence="3" type="ORF">HG543_40670</name>
</gene>
<accession>A0A848LU19</accession>
<comment type="similarity">
    <text evidence="1">Belongs to the AHA1 family.</text>
</comment>
<proteinExistence type="inferred from homology"/>